<accession>A0ABP8LZ93</accession>
<evidence type="ECO:0000313" key="2">
    <source>
        <dbReference type="EMBL" id="GAA4438575.1"/>
    </source>
</evidence>
<protein>
    <recommendedName>
        <fullName evidence="4">Phytanoyl-CoA dioxygenase (PhyH)</fullName>
    </recommendedName>
</protein>
<evidence type="ECO:0000256" key="1">
    <source>
        <dbReference type="ARBA" id="ARBA00001954"/>
    </source>
</evidence>
<gene>
    <name evidence="2" type="ORF">GCM10023188_34160</name>
</gene>
<dbReference type="RefSeq" id="WP_345160751.1">
    <property type="nucleotide sequence ID" value="NZ_BAABHC010000016.1"/>
</dbReference>
<comment type="caution">
    <text evidence="2">The sequence shown here is derived from an EMBL/GenBank/DDBJ whole genome shotgun (WGS) entry which is preliminary data.</text>
</comment>
<dbReference type="Gene3D" id="2.60.120.620">
    <property type="entry name" value="q2cbj1_9rhob like domain"/>
    <property type="match status" value="1"/>
</dbReference>
<dbReference type="PANTHER" id="PTHR20883">
    <property type="entry name" value="PHYTANOYL-COA DIOXYGENASE DOMAIN CONTAINING 1"/>
    <property type="match status" value="1"/>
</dbReference>
<evidence type="ECO:0008006" key="4">
    <source>
        <dbReference type="Google" id="ProtNLM"/>
    </source>
</evidence>
<proteinExistence type="predicted"/>
<comment type="cofactor">
    <cofactor evidence="1">
        <name>Fe(2+)</name>
        <dbReference type="ChEBI" id="CHEBI:29033"/>
    </cofactor>
</comment>
<reference evidence="3" key="1">
    <citation type="journal article" date="2019" name="Int. J. Syst. Evol. Microbiol.">
        <title>The Global Catalogue of Microorganisms (GCM) 10K type strain sequencing project: providing services to taxonomists for standard genome sequencing and annotation.</title>
        <authorList>
            <consortium name="The Broad Institute Genomics Platform"/>
            <consortium name="The Broad Institute Genome Sequencing Center for Infectious Disease"/>
            <person name="Wu L."/>
            <person name="Ma J."/>
        </authorList>
    </citation>
    <scope>NUCLEOTIDE SEQUENCE [LARGE SCALE GENOMIC DNA]</scope>
    <source>
        <strain evidence="3">JCM 17926</strain>
    </source>
</reference>
<dbReference type="EMBL" id="BAABHC010000016">
    <property type="protein sequence ID" value="GAA4438575.1"/>
    <property type="molecule type" value="Genomic_DNA"/>
</dbReference>
<name>A0ABP8LZ93_9BACT</name>
<keyword evidence="3" id="KW-1185">Reference proteome</keyword>
<dbReference type="Pfam" id="PF05721">
    <property type="entry name" value="PhyH"/>
    <property type="match status" value="1"/>
</dbReference>
<dbReference type="PANTHER" id="PTHR20883:SF48">
    <property type="entry name" value="ECTOINE DIOXYGENASE"/>
    <property type="match status" value="1"/>
</dbReference>
<dbReference type="SUPFAM" id="SSF51197">
    <property type="entry name" value="Clavaminate synthase-like"/>
    <property type="match status" value="1"/>
</dbReference>
<evidence type="ECO:0000313" key="3">
    <source>
        <dbReference type="Proteomes" id="UP001500552"/>
    </source>
</evidence>
<dbReference type="Proteomes" id="UP001500552">
    <property type="component" value="Unassembled WGS sequence"/>
</dbReference>
<organism evidence="2 3">
    <name type="scientific">Pontibacter saemangeumensis</name>
    <dbReference type="NCBI Taxonomy" id="1084525"/>
    <lineage>
        <taxon>Bacteria</taxon>
        <taxon>Pseudomonadati</taxon>
        <taxon>Bacteroidota</taxon>
        <taxon>Cytophagia</taxon>
        <taxon>Cytophagales</taxon>
        <taxon>Hymenobacteraceae</taxon>
        <taxon>Pontibacter</taxon>
    </lineage>
</organism>
<dbReference type="InterPro" id="IPR008775">
    <property type="entry name" value="Phytyl_CoA_dOase-like"/>
</dbReference>
<sequence>MTQIPTSSARNLKPKDLAEFHTLVSDIFKWPATAAEWDQYRLSQEQVDFFQENGYVSNIKMLEDWQVDILNRELAEIADPAHPANDLYYEFHTNESSDPNAVLFHALGAWRMAAGFHDVLWNPAFVMAASQLLGNSPVRFWHDQLFVKPAHHGGVVAWHQDYSYWTRTVPMQHLTCWTGLDDATRENGCLYYIPKSHRWGLLDKPELAGDMEGIMAYLTEEQKAEFKPVPIELKKGYAAFHHPLMVHGSYKNESDRSRRAFVLNVFADGTRSDTDEEVLTGVPVIKKGGKMEGKFFPLLFDPATELRTS</sequence>